<gene>
    <name evidence="6" type="ORF">CJ198_03240</name>
</gene>
<dbReference type="GO" id="GO:0000976">
    <property type="term" value="F:transcription cis-regulatory region binding"/>
    <property type="evidence" value="ECO:0007669"/>
    <property type="project" value="TreeGrafter"/>
</dbReference>
<dbReference type="SUPFAM" id="SSF48498">
    <property type="entry name" value="Tetracyclin repressor-like, C-terminal domain"/>
    <property type="match status" value="1"/>
</dbReference>
<keyword evidence="7" id="KW-1185">Reference proteome</keyword>
<dbReference type="Pfam" id="PF00440">
    <property type="entry name" value="TetR_N"/>
    <property type="match status" value="1"/>
</dbReference>
<feature type="DNA-binding region" description="H-T-H motif" evidence="4">
    <location>
        <begin position="27"/>
        <end position="46"/>
    </location>
</feature>
<evidence type="ECO:0000256" key="4">
    <source>
        <dbReference type="PROSITE-ProRule" id="PRU00335"/>
    </source>
</evidence>
<dbReference type="PANTHER" id="PTHR30055:SF234">
    <property type="entry name" value="HTH-TYPE TRANSCRIPTIONAL REGULATOR BETI"/>
    <property type="match status" value="1"/>
</dbReference>
<dbReference type="AlphaFoldDB" id="A0A2N6PI66"/>
<dbReference type="SUPFAM" id="SSF46689">
    <property type="entry name" value="Homeodomain-like"/>
    <property type="match status" value="1"/>
</dbReference>
<proteinExistence type="predicted"/>
<dbReference type="PROSITE" id="PS50977">
    <property type="entry name" value="HTH_TETR_2"/>
    <property type="match status" value="1"/>
</dbReference>
<name>A0A2N6PI66_9MICO</name>
<evidence type="ECO:0000256" key="3">
    <source>
        <dbReference type="ARBA" id="ARBA00023163"/>
    </source>
</evidence>
<dbReference type="InterPro" id="IPR050109">
    <property type="entry name" value="HTH-type_TetR-like_transc_reg"/>
</dbReference>
<dbReference type="InterPro" id="IPR036271">
    <property type="entry name" value="Tet_transcr_reg_TetR-rel_C_sf"/>
</dbReference>
<sequence length="220" mass="24380">MRSSNGRSVILTAARNTFAKKGFDGASIRDIAQEADLSLSALYYYFPSKQDALFELIRSAFAGYIETATRVIADAGDDPIDQTAAVIRLLVRYRAHNQLISRVVVRDAERLDAEKFEVIHEQQRASRAVLNDRIAAGVTAGAFDVEDAELAGRAVLSICNSIALWYREDGPISVAELERTYLQYCLRLLGHSPDDTELDRLMDQPLAVAEELDFIAQPAD</sequence>
<evidence type="ECO:0000256" key="1">
    <source>
        <dbReference type="ARBA" id="ARBA00023015"/>
    </source>
</evidence>
<evidence type="ECO:0000256" key="2">
    <source>
        <dbReference type="ARBA" id="ARBA00023125"/>
    </source>
</evidence>
<dbReference type="PANTHER" id="PTHR30055">
    <property type="entry name" value="HTH-TYPE TRANSCRIPTIONAL REGULATOR RUTR"/>
    <property type="match status" value="1"/>
</dbReference>
<keyword evidence="2 4" id="KW-0238">DNA-binding</keyword>
<comment type="caution">
    <text evidence="6">The sequence shown here is derived from an EMBL/GenBank/DDBJ whole genome shotgun (WGS) entry which is preliminary data.</text>
</comment>
<dbReference type="InterPro" id="IPR009057">
    <property type="entry name" value="Homeodomain-like_sf"/>
</dbReference>
<dbReference type="Pfam" id="PF17932">
    <property type="entry name" value="TetR_C_24"/>
    <property type="match status" value="1"/>
</dbReference>
<keyword evidence="3" id="KW-0804">Transcription</keyword>
<dbReference type="RefSeq" id="WP_102160805.1">
    <property type="nucleotide sequence ID" value="NZ_PNFZ01000002.1"/>
</dbReference>
<keyword evidence="1" id="KW-0805">Transcription regulation</keyword>
<dbReference type="GO" id="GO:0003700">
    <property type="term" value="F:DNA-binding transcription factor activity"/>
    <property type="evidence" value="ECO:0007669"/>
    <property type="project" value="TreeGrafter"/>
</dbReference>
<dbReference type="Proteomes" id="UP000235703">
    <property type="component" value="Unassembled WGS sequence"/>
</dbReference>
<dbReference type="Gene3D" id="1.10.357.10">
    <property type="entry name" value="Tetracycline Repressor, domain 2"/>
    <property type="match status" value="1"/>
</dbReference>
<dbReference type="EMBL" id="PNFZ01000002">
    <property type="protein sequence ID" value="PMB98379.1"/>
    <property type="molecule type" value="Genomic_DNA"/>
</dbReference>
<accession>A0A2N6PI66</accession>
<feature type="domain" description="HTH tetR-type" evidence="5">
    <location>
        <begin position="4"/>
        <end position="64"/>
    </location>
</feature>
<organism evidence="6 7">
    <name type="scientific">Brevibacterium luteolum</name>
    <dbReference type="NCBI Taxonomy" id="199591"/>
    <lineage>
        <taxon>Bacteria</taxon>
        <taxon>Bacillati</taxon>
        <taxon>Actinomycetota</taxon>
        <taxon>Actinomycetes</taxon>
        <taxon>Micrococcales</taxon>
        <taxon>Brevibacteriaceae</taxon>
        <taxon>Brevibacterium</taxon>
    </lineage>
</organism>
<dbReference type="InterPro" id="IPR041490">
    <property type="entry name" value="KstR2_TetR_C"/>
</dbReference>
<evidence type="ECO:0000313" key="6">
    <source>
        <dbReference type="EMBL" id="PMB98379.1"/>
    </source>
</evidence>
<evidence type="ECO:0000313" key="7">
    <source>
        <dbReference type="Proteomes" id="UP000235703"/>
    </source>
</evidence>
<dbReference type="PRINTS" id="PR00455">
    <property type="entry name" value="HTHTETR"/>
</dbReference>
<evidence type="ECO:0000259" key="5">
    <source>
        <dbReference type="PROSITE" id="PS50977"/>
    </source>
</evidence>
<protein>
    <submittedName>
        <fullName evidence="6">TetR/AcrR family transcriptional regulator</fullName>
    </submittedName>
</protein>
<dbReference type="OrthoDB" id="3190535at2"/>
<dbReference type="InterPro" id="IPR001647">
    <property type="entry name" value="HTH_TetR"/>
</dbReference>
<reference evidence="6 7" key="1">
    <citation type="submission" date="2017-09" db="EMBL/GenBank/DDBJ databases">
        <title>Bacterial strain isolated from the female urinary microbiota.</title>
        <authorList>
            <person name="Thomas-White K."/>
            <person name="Kumar N."/>
            <person name="Forster S."/>
            <person name="Putonti C."/>
            <person name="Lawley T."/>
            <person name="Wolfe A.J."/>
        </authorList>
    </citation>
    <scope>NUCLEOTIDE SEQUENCE [LARGE SCALE GENOMIC DNA]</scope>
    <source>
        <strain evidence="6 7">UMB0680</strain>
    </source>
</reference>